<dbReference type="Proteomes" id="UP001050691">
    <property type="component" value="Unassembled WGS sequence"/>
</dbReference>
<proteinExistence type="predicted"/>
<protein>
    <submittedName>
        <fullName evidence="1">Uncharacterized protein</fullName>
    </submittedName>
</protein>
<dbReference type="AlphaFoldDB" id="A0AAV5AQA6"/>
<dbReference type="EMBL" id="BPWL01000010">
    <property type="protein sequence ID" value="GJJ14863.1"/>
    <property type="molecule type" value="Genomic_DNA"/>
</dbReference>
<evidence type="ECO:0000313" key="2">
    <source>
        <dbReference type="Proteomes" id="UP001050691"/>
    </source>
</evidence>
<evidence type="ECO:0000313" key="1">
    <source>
        <dbReference type="EMBL" id="GJJ14863.1"/>
    </source>
</evidence>
<sequence>MNNDLQRIFETLRTRQPLPPLSPSQVFSSDITKEIGALPVGEGVKAGPALHLLNDDMERCHNIAQGREGNPTFDYMHAVLHRREQDYWNSKWWINRISHPLWKECYGEEFPQTFVDDVERAEKSKDRNKITILEKKQMVELVKIVEFVIENNL</sequence>
<gene>
    <name evidence="1" type="ORF">Clacol_009131</name>
</gene>
<organism evidence="1 2">
    <name type="scientific">Clathrus columnatus</name>
    <dbReference type="NCBI Taxonomy" id="1419009"/>
    <lineage>
        <taxon>Eukaryota</taxon>
        <taxon>Fungi</taxon>
        <taxon>Dikarya</taxon>
        <taxon>Basidiomycota</taxon>
        <taxon>Agaricomycotina</taxon>
        <taxon>Agaricomycetes</taxon>
        <taxon>Phallomycetidae</taxon>
        <taxon>Phallales</taxon>
        <taxon>Clathraceae</taxon>
        <taxon>Clathrus</taxon>
    </lineage>
</organism>
<accession>A0AAV5AQA6</accession>
<keyword evidence="2" id="KW-1185">Reference proteome</keyword>
<name>A0AAV5AQA6_9AGAM</name>
<comment type="caution">
    <text evidence="1">The sequence shown here is derived from an EMBL/GenBank/DDBJ whole genome shotgun (WGS) entry which is preliminary data.</text>
</comment>
<reference evidence="1" key="1">
    <citation type="submission" date="2021-10" db="EMBL/GenBank/DDBJ databases">
        <title>De novo Genome Assembly of Clathrus columnatus (Basidiomycota, Fungi) Using Illumina and Nanopore Sequence Data.</title>
        <authorList>
            <person name="Ogiso-Tanaka E."/>
            <person name="Itagaki H."/>
            <person name="Hosoya T."/>
            <person name="Hosaka K."/>
        </authorList>
    </citation>
    <scope>NUCLEOTIDE SEQUENCE</scope>
    <source>
        <strain evidence="1">MO-923</strain>
    </source>
</reference>